<dbReference type="InterPro" id="IPR015422">
    <property type="entry name" value="PyrdxlP-dep_Trfase_small"/>
</dbReference>
<evidence type="ECO:0000256" key="1">
    <source>
        <dbReference type="ARBA" id="ARBA00001933"/>
    </source>
</evidence>
<dbReference type="STRING" id="69279.BG36_01390"/>
<name>A0A011U274_9HYPH</name>
<sequence length="414" mass="44790">MNRSNSRDGALLERAEKVIPNGVWGHMATRVIGPGYPQFFSKSDGCRVWDADGNEYIDFMCAWGPNLLGYRHAGIDEAALAQIRNGDIANGPSELMVDLAELLVDTIDYAEWAMFQKNGTDATTACVTIARAATGKRKILVAKGSYHGAVPWCSPSMVGVTSEDRAHILAFEYNDMASFDEAVASAGDDLAAVLLTAFRHDANRDQELPEPRFLRHVRAVCDRTGAALVLDDVRAGFRLDVRGSWARHGVKPDLGAYSKAIANGWPLAAVVGNRDMLAGASRVFVTGSFWYGAAAMAAAIATVRTLRETDALDYIEAMGQLFCSGIEQAAERHGFRLHVTGPVQMPMIRFDNDADLTIANTFCAAALRHGIYLHPKHNMFICAAHQASDIDAALSAADSAFADIARLADRTPRG</sequence>
<dbReference type="PANTHER" id="PTHR43713:SF3">
    <property type="entry name" value="GLUTAMATE-1-SEMIALDEHYDE 2,1-AMINOMUTASE 1, CHLOROPLASTIC-RELATED"/>
    <property type="match status" value="1"/>
</dbReference>
<dbReference type="SUPFAM" id="SSF53383">
    <property type="entry name" value="PLP-dependent transferases"/>
    <property type="match status" value="1"/>
</dbReference>
<dbReference type="PANTHER" id="PTHR43713">
    <property type="entry name" value="GLUTAMATE-1-SEMIALDEHYDE 2,1-AMINOMUTASE"/>
    <property type="match status" value="1"/>
</dbReference>
<accession>A0A011U274</accession>
<dbReference type="GO" id="GO:0030170">
    <property type="term" value="F:pyridoxal phosphate binding"/>
    <property type="evidence" value="ECO:0007669"/>
    <property type="project" value="InterPro"/>
</dbReference>
<dbReference type="Proteomes" id="UP000019849">
    <property type="component" value="Unassembled WGS sequence"/>
</dbReference>
<dbReference type="eggNOG" id="COG0001">
    <property type="taxonomic scope" value="Bacteria"/>
</dbReference>
<comment type="caution">
    <text evidence="4">The sequence shown here is derived from an EMBL/GenBank/DDBJ whole genome shotgun (WGS) entry which is preliminary data.</text>
</comment>
<dbReference type="Gene3D" id="3.90.1150.10">
    <property type="entry name" value="Aspartate Aminotransferase, domain 1"/>
    <property type="match status" value="1"/>
</dbReference>
<dbReference type="InterPro" id="IPR005814">
    <property type="entry name" value="Aminotrans_3"/>
</dbReference>
<evidence type="ECO:0000313" key="4">
    <source>
        <dbReference type="EMBL" id="EXL10537.1"/>
    </source>
</evidence>
<organism evidence="4 5">
    <name type="scientific">Aquamicrobium defluvii</name>
    <dbReference type="NCBI Taxonomy" id="69279"/>
    <lineage>
        <taxon>Bacteria</taxon>
        <taxon>Pseudomonadati</taxon>
        <taxon>Pseudomonadota</taxon>
        <taxon>Alphaproteobacteria</taxon>
        <taxon>Hyphomicrobiales</taxon>
        <taxon>Phyllobacteriaceae</taxon>
        <taxon>Aquamicrobium</taxon>
    </lineage>
</organism>
<dbReference type="InterPro" id="IPR015424">
    <property type="entry name" value="PyrdxlP-dep_Trfase"/>
</dbReference>
<dbReference type="HOGENOM" id="CLU_016922_1_4_5"/>
<evidence type="ECO:0000256" key="3">
    <source>
        <dbReference type="RuleBase" id="RU003560"/>
    </source>
</evidence>
<dbReference type="EMBL" id="JENY01000001">
    <property type="protein sequence ID" value="EXL10537.1"/>
    <property type="molecule type" value="Genomic_DNA"/>
</dbReference>
<reference evidence="4 5" key="1">
    <citation type="submission" date="2014-02" db="EMBL/GenBank/DDBJ databases">
        <title>Aquamicrobium defluvii Genome sequencing.</title>
        <authorList>
            <person name="Wang X."/>
        </authorList>
    </citation>
    <scope>NUCLEOTIDE SEQUENCE [LARGE SCALE GENOMIC DNA]</scope>
    <source>
        <strain evidence="4 5">W13Z1</strain>
    </source>
</reference>
<dbReference type="GO" id="GO:0008483">
    <property type="term" value="F:transaminase activity"/>
    <property type="evidence" value="ECO:0007669"/>
    <property type="project" value="InterPro"/>
</dbReference>
<evidence type="ECO:0000313" key="5">
    <source>
        <dbReference type="Proteomes" id="UP000019849"/>
    </source>
</evidence>
<dbReference type="Pfam" id="PF00202">
    <property type="entry name" value="Aminotran_3"/>
    <property type="match status" value="1"/>
</dbReference>
<gene>
    <name evidence="4" type="ORF">BG36_01390</name>
</gene>
<keyword evidence="2 3" id="KW-0663">Pyridoxal phosphate</keyword>
<dbReference type="RefSeq" id="WP_035022405.1">
    <property type="nucleotide sequence ID" value="NZ_KK073877.1"/>
</dbReference>
<dbReference type="PATRIC" id="fig|69279.3.peg.283"/>
<evidence type="ECO:0000256" key="2">
    <source>
        <dbReference type="ARBA" id="ARBA00022898"/>
    </source>
</evidence>
<dbReference type="InterPro" id="IPR015421">
    <property type="entry name" value="PyrdxlP-dep_Trfase_major"/>
</dbReference>
<protein>
    <submittedName>
        <fullName evidence="4">Glutamate-1-semialdehyde 2,1-aminomutase</fullName>
    </submittedName>
</protein>
<comment type="similarity">
    <text evidence="3">Belongs to the class-III pyridoxal-phosphate-dependent aminotransferase family.</text>
</comment>
<proteinExistence type="inferred from homology"/>
<dbReference type="AlphaFoldDB" id="A0A011U274"/>
<dbReference type="Gene3D" id="3.40.640.10">
    <property type="entry name" value="Type I PLP-dependent aspartate aminotransferase-like (Major domain)"/>
    <property type="match status" value="1"/>
</dbReference>
<comment type="cofactor">
    <cofactor evidence="1">
        <name>pyridoxal 5'-phosphate</name>
        <dbReference type="ChEBI" id="CHEBI:597326"/>
    </cofactor>
</comment>